<feature type="coiled-coil region" evidence="1">
    <location>
        <begin position="159"/>
        <end position="193"/>
    </location>
</feature>
<dbReference type="AlphaFoldDB" id="A0A4Z0RMF2"/>
<dbReference type="Proteomes" id="UP000808038">
    <property type="component" value="Unassembled WGS sequence"/>
</dbReference>
<dbReference type="GeneID" id="57978030"/>
<organism evidence="3 4">
    <name type="scientific">Weissella confusa</name>
    <name type="common">Lactobacillus confusus</name>
    <dbReference type="NCBI Taxonomy" id="1583"/>
    <lineage>
        <taxon>Bacteria</taxon>
        <taxon>Bacillati</taxon>
        <taxon>Bacillota</taxon>
        <taxon>Bacilli</taxon>
        <taxon>Lactobacillales</taxon>
        <taxon>Lactobacillaceae</taxon>
        <taxon>Weissella</taxon>
    </lineage>
</organism>
<sequence>MGMFAAIRRGFKKAGEKIKEGIKATGRMVARTAAKISGKATMDEASKMYEKLKKESDSFKQKSESSYQDLSDRIQSAVNDINDWKQRNLKENLHRFAKAMVRIKPLLVNDDIALIEELDISLKKVESVQSFDALKTIDFDKPSFSRTMKNIFTLGIYGRKRAKETLHHVKDEAKVFEETQEKVKAELQRAKDLAVAFEAILETLNQIESVYGLVLNEIEAKSFRYATVALLNKTTGLKRSKLLTKQEQMQIRATMEATKLIRELIDKEFAAPKQQDVSQMKTFEKQMDKVAKAA</sequence>
<name>A0A4Z0RMF2_WEICO</name>
<evidence type="ECO:0000313" key="2">
    <source>
        <dbReference type="EMBL" id="MBJ7633125.1"/>
    </source>
</evidence>
<dbReference type="RefSeq" id="WP_004560082.1">
    <property type="nucleotide sequence ID" value="NZ_ALXH01000035.1"/>
</dbReference>
<reference evidence="3 4" key="2">
    <citation type="journal article" date="2021" name="Int. J. Food Microbiol.">
        <title>Safety demonstration of a microbial species for use in the food chain: Weissella confusa.</title>
        <authorList>
            <person name="Bourdichon F."/>
            <person name="Patrone V."/>
            <person name="Fontana A."/>
            <person name="Milani G."/>
            <person name="Morelli L."/>
        </authorList>
    </citation>
    <scope>NUCLEOTIDE SEQUENCE [LARGE SCALE GENOMIC DNA]</scope>
    <source>
        <strain evidence="2">CCUG 30943</strain>
        <strain evidence="3 4">CCUG 43002</strain>
    </source>
</reference>
<reference evidence="3" key="1">
    <citation type="submission" date="2020-02" db="EMBL/GenBank/DDBJ databases">
        <authorList>
            <person name="Fontana A."/>
            <person name="Patrone V."/>
            <person name="Morelli L."/>
        </authorList>
    </citation>
    <scope>NUCLEOTIDE SEQUENCE</scope>
    <source>
        <strain evidence="2">CCUG 30943</strain>
        <strain evidence="3">CCUG 43002</strain>
    </source>
</reference>
<comment type="caution">
    <text evidence="3">The sequence shown here is derived from an EMBL/GenBank/DDBJ whole genome shotgun (WGS) entry which is preliminary data.</text>
</comment>
<evidence type="ECO:0000313" key="3">
    <source>
        <dbReference type="EMBL" id="MBJ7639571.1"/>
    </source>
</evidence>
<keyword evidence="4" id="KW-1185">Reference proteome</keyword>
<dbReference type="Proteomes" id="UP000728106">
    <property type="component" value="Unassembled WGS sequence"/>
</dbReference>
<gene>
    <name evidence="3" type="ORF">HAU20_09290</name>
    <name evidence="2" type="ORF">HAU43_08530</name>
</gene>
<dbReference type="EMBL" id="JAAOCP010000012">
    <property type="protein sequence ID" value="MBJ7639571.1"/>
    <property type="molecule type" value="Genomic_DNA"/>
</dbReference>
<accession>A0A4Z0RMF2</accession>
<protein>
    <submittedName>
        <fullName evidence="3">Uncharacterized protein</fullName>
    </submittedName>
</protein>
<proteinExistence type="predicted"/>
<evidence type="ECO:0000256" key="1">
    <source>
        <dbReference type="SAM" id="Coils"/>
    </source>
</evidence>
<evidence type="ECO:0000313" key="4">
    <source>
        <dbReference type="Proteomes" id="UP000728106"/>
    </source>
</evidence>
<dbReference type="EMBL" id="JAAOCX010000011">
    <property type="protein sequence ID" value="MBJ7633125.1"/>
    <property type="molecule type" value="Genomic_DNA"/>
</dbReference>
<keyword evidence="1" id="KW-0175">Coiled coil</keyword>
<feature type="coiled-coil region" evidence="1">
    <location>
        <begin position="42"/>
        <end position="87"/>
    </location>
</feature>